<dbReference type="STRING" id="1379270.GEMMAAP_00455"/>
<name>A0A143BFD8_9BACT</name>
<organism evidence="2 3">
    <name type="scientific">Gemmatimonas phototrophica</name>
    <dbReference type="NCBI Taxonomy" id="1379270"/>
    <lineage>
        <taxon>Bacteria</taxon>
        <taxon>Pseudomonadati</taxon>
        <taxon>Gemmatimonadota</taxon>
        <taxon>Gemmatimonadia</taxon>
        <taxon>Gemmatimonadales</taxon>
        <taxon>Gemmatimonadaceae</taxon>
        <taxon>Gemmatimonas</taxon>
    </lineage>
</organism>
<keyword evidence="3" id="KW-1185">Reference proteome</keyword>
<accession>A0A143BFD8</accession>
<dbReference type="RefSeq" id="WP_026848998.1">
    <property type="nucleotide sequence ID" value="NZ_CP011454.1"/>
</dbReference>
<dbReference type="AlphaFoldDB" id="A0A143BFD8"/>
<evidence type="ECO:0008006" key="4">
    <source>
        <dbReference type="Google" id="ProtNLM"/>
    </source>
</evidence>
<feature type="chain" id="PRO_5007506792" description="Lipocalin-like domain-containing protein" evidence="1">
    <location>
        <begin position="23"/>
        <end position="162"/>
    </location>
</feature>
<dbReference type="EMBL" id="CP011454">
    <property type="protein sequence ID" value="AMW03729.1"/>
    <property type="molecule type" value="Genomic_DNA"/>
</dbReference>
<dbReference type="KEGG" id="gph:GEMMAAP_00455"/>
<reference evidence="2 3" key="2">
    <citation type="journal article" date="2016" name="Environ. Microbiol. Rep.">
        <title>Metagenomic evidence for the presence of phototrophic Gemmatimonadetes bacteria in diverse environments.</title>
        <authorList>
            <person name="Zeng Y."/>
            <person name="Baumbach J."/>
            <person name="Barbosa E.G."/>
            <person name="Azevedo V."/>
            <person name="Zhang C."/>
            <person name="Koblizek M."/>
        </authorList>
    </citation>
    <scope>NUCLEOTIDE SEQUENCE [LARGE SCALE GENOMIC DNA]</scope>
    <source>
        <strain evidence="2 3">AP64</strain>
    </source>
</reference>
<gene>
    <name evidence="2" type="ORF">GEMMAAP_00455</name>
</gene>
<dbReference type="Proteomes" id="UP000076404">
    <property type="component" value="Chromosome"/>
</dbReference>
<dbReference type="PROSITE" id="PS51257">
    <property type="entry name" value="PROKAR_LIPOPROTEIN"/>
    <property type="match status" value="1"/>
</dbReference>
<proteinExistence type="predicted"/>
<protein>
    <recommendedName>
        <fullName evidence="4">Lipocalin-like domain-containing protein</fullName>
    </recommendedName>
</protein>
<evidence type="ECO:0000313" key="2">
    <source>
        <dbReference type="EMBL" id="AMW03729.1"/>
    </source>
</evidence>
<evidence type="ECO:0000313" key="3">
    <source>
        <dbReference type="Proteomes" id="UP000076404"/>
    </source>
</evidence>
<sequence>MKRALFMRWRGLALGAAVVALALGCTEDPPVAPESPFTGTWVLETVNGAPLPRVFAVLLDGSRRAVIGGEIIVRTRGRLDDTKRVIWERPSGARLEDAVDTLTAPFSSTPTQLYIRRYSLLANNDWVDTGTVSGESLQLRARLLEERFGTQRNVVLGYRRVR</sequence>
<feature type="signal peptide" evidence="1">
    <location>
        <begin position="1"/>
        <end position="22"/>
    </location>
</feature>
<evidence type="ECO:0000256" key="1">
    <source>
        <dbReference type="SAM" id="SignalP"/>
    </source>
</evidence>
<keyword evidence="1" id="KW-0732">Signal</keyword>
<reference evidence="2 3" key="1">
    <citation type="journal article" date="2014" name="Proc. Natl. Acad. Sci. U.S.A.">
        <title>Functional type 2 photosynthetic reaction centers found in the rare bacterial phylum Gemmatimonadetes.</title>
        <authorList>
            <person name="Zeng Y."/>
            <person name="Feng F."/>
            <person name="Medova H."/>
            <person name="Dean J."/>
            <person name="Koblizek M."/>
        </authorList>
    </citation>
    <scope>NUCLEOTIDE SEQUENCE [LARGE SCALE GENOMIC DNA]</scope>
    <source>
        <strain evidence="2 3">AP64</strain>
    </source>
</reference>